<sequence length="135" mass="15782">WLGNLATNFWWSAIWIQEAPTYYLSSLVSSKKLGTQEPYLEKATLDRELGSTYTVENVRPTVIPEKNNFSAWDMLRFSMDVRAHNLMRMFHMLMGDEFHLAIKLLVQRAQFSTVNEEDFYKALNDTIMKIALLVQ</sequence>
<dbReference type="EMBL" id="JABSTQ010002035">
    <property type="protein sequence ID" value="KAG0444428.1"/>
    <property type="molecule type" value="Genomic_DNA"/>
</dbReference>
<evidence type="ECO:0000313" key="1">
    <source>
        <dbReference type="EMBL" id="KAG0444428.1"/>
    </source>
</evidence>
<dbReference type="Proteomes" id="UP000805193">
    <property type="component" value="Unassembled WGS sequence"/>
</dbReference>
<keyword evidence="2" id="KW-1185">Reference proteome</keyword>
<accession>A0AC60R067</accession>
<comment type="caution">
    <text evidence="1">The sequence shown here is derived from an EMBL/GenBank/DDBJ whole genome shotgun (WGS) entry which is preliminary data.</text>
</comment>
<name>A0AC60R067_IXOPE</name>
<evidence type="ECO:0000313" key="2">
    <source>
        <dbReference type="Proteomes" id="UP000805193"/>
    </source>
</evidence>
<reference evidence="1 2" key="1">
    <citation type="journal article" date="2020" name="Cell">
        <title>Large-Scale Comparative Analyses of Tick Genomes Elucidate Their Genetic Diversity and Vector Capacities.</title>
        <authorList>
            <consortium name="Tick Genome and Microbiome Consortium (TIGMIC)"/>
            <person name="Jia N."/>
            <person name="Wang J."/>
            <person name="Shi W."/>
            <person name="Du L."/>
            <person name="Sun Y."/>
            <person name="Zhan W."/>
            <person name="Jiang J.F."/>
            <person name="Wang Q."/>
            <person name="Zhang B."/>
            <person name="Ji P."/>
            <person name="Bell-Sakyi L."/>
            <person name="Cui X.M."/>
            <person name="Yuan T.T."/>
            <person name="Jiang B.G."/>
            <person name="Yang W.F."/>
            <person name="Lam T.T."/>
            <person name="Chang Q.C."/>
            <person name="Ding S.J."/>
            <person name="Wang X.J."/>
            <person name="Zhu J.G."/>
            <person name="Ruan X.D."/>
            <person name="Zhao L."/>
            <person name="Wei J.T."/>
            <person name="Ye R.Z."/>
            <person name="Que T.C."/>
            <person name="Du C.H."/>
            <person name="Zhou Y.H."/>
            <person name="Cheng J.X."/>
            <person name="Dai P.F."/>
            <person name="Guo W.B."/>
            <person name="Han X.H."/>
            <person name="Huang E.J."/>
            <person name="Li L.F."/>
            <person name="Wei W."/>
            <person name="Gao Y.C."/>
            <person name="Liu J.Z."/>
            <person name="Shao H.Z."/>
            <person name="Wang X."/>
            <person name="Wang C.C."/>
            <person name="Yang T.C."/>
            <person name="Huo Q.B."/>
            <person name="Li W."/>
            <person name="Chen H.Y."/>
            <person name="Chen S.E."/>
            <person name="Zhou L.G."/>
            <person name="Ni X.B."/>
            <person name="Tian J.H."/>
            <person name="Sheng Y."/>
            <person name="Liu T."/>
            <person name="Pan Y.S."/>
            <person name="Xia L.Y."/>
            <person name="Li J."/>
            <person name="Zhao F."/>
            <person name="Cao W.C."/>
        </authorList>
    </citation>
    <scope>NUCLEOTIDE SEQUENCE [LARGE SCALE GENOMIC DNA]</scope>
    <source>
        <strain evidence="1">Iper-2018</strain>
    </source>
</reference>
<organism evidence="1 2">
    <name type="scientific">Ixodes persulcatus</name>
    <name type="common">Taiga tick</name>
    <dbReference type="NCBI Taxonomy" id="34615"/>
    <lineage>
        <taxon>Eukaryota</taxon>
        <taxon>Metazoa</taxon>
        <taxon>Ecdysozoa</taxon>
        <taxon>Arthropoda</taxon>
        <taxon>Chelicerata</taxon>
        <taxon>Arachnida</taxon>
        <taxon>Acari</taxon>
        <taxon>Parasitiformes</taxon>
        <taxon>Ixodida</taxon>
        <taxon>Ixodoidea</taxon>
        <taxon>Ixodidae</taxon>
        <taxon>Ixodinae</taxon>
        <taxon>Ixodes</taxon>
    </lineage>
</organism>
<gene>
    <name evidence="1" type="ORF">HPB47_013806</name>
</gene>
<proteinExistence type="predicted"/>
<feature type="non-terminal residue" evidence="1">
    <location>
        <position position="1"/>
    </location>
</feature>
<protein>
    <submittedName>
        <fullName evidence="1">Uncharacterized protein</fullName>
    </submittedName>
</protein>